<dbReference type="InterPro" id="IPR032693">
    <property type="entry name" value="YtkA-like_dom"/>
</dbReference>
<reference evidence="3 4" key="1">
    <citation type="submission" date="2015-03" db="EMBL/GenBank/DDBJ databases">
        <authorList>
            <person name="Lepp D."/>
            <person name="Hassan Y.I."/>
            <person name="Li X.-Z."/>
            <person name="Zhou T."/>
        </authorList>
    </citation>
    <scope>NUCLEOTIDE SEQUENCE [LARGE SCALE GENOMIC DNA]</scope>
    <source>
        <strain evidence="3 4">Cr7-05</strain>
    </source>
</reference>
<name>A0ABR5DU86_9HYPH</name>
<feature type="chain" id="PRO_5045674493" evidence="1">
    <location>
        <begin position="29"/>
        <end position="135"/>
    </location>
</feature>
<comment type="caution">
    <text evidence="3">The sequence shown here is derived from an EMBL/GenBank/DDBJ whole genome shotgun (WGS) entry which is preliminary data.</text>
</comment>
<accession>A0ABR5DU86</accession>
<keyword evidence="4" id="KW-1185">Reference proteome</keyword>
<feature type="signal peptide" evidence="1">
    <location>
        <begin position="1"/>
        <end position="28"/>
    </location>
</feature>
<evidence type="ECO:0000313" key="4">
    <source>
        <dbReference type="Proteomes" id="UP000033519"/>
    </source>
</evidence>
<dbReference type="Pfam" id="PF13115">
    <property type="entry name" value="YtkA"/>
    <property type="match status" value="1"/>
</dbReference>
<sequence length="135" mass="14702">MKSLFLVRAAFATLSVLAYPMATSPAWAAIDDYEFELAQTEVQVGEATVVSVRLVDKRTGEAVPDAVIFEQRVDMAPDGMETMAGSIEPLRSTEPGIYSFETGLVMQGGWRLSLAAKIQGEEGTLESQLEFRVLP</sequence>
<evidence type="ECO:0000313" key="3">
    <source>
        <dbReference type="EMBL" id="KKC31569.1"/>
    </source>
</evidence>
<evidence type="ECO:0000256" key="1">
    <source>
        <dbReference type="SAM" id="SignalP"/>
    </source>
</evidence>
<keyword evidence="1" id="KW-0732">Signal</keyword>
<dbReference type="Proteomes" id="UP000033519">
    <property type="component" value="Unassembled WGS sequence"/>
</dbReference>
<organism evidence="3 4">
    <name type="scientific">Devosia psychrophila</name>
    <dbReference type="NCBI Taxonomy" id="728005"/>
    <lineage>
        <taxon>Bacteria</taxon>
        <taxon>Pseudomonadati</taxon>
        <taxon>Pseudomonadota</taxon>
        <taxon>Alphaproteobacteria</taxon>
        <taxon>Hyphomicrobiales</taxon>
        <taxon>Devosiaceae</taxon>
        <taxon>Devosia</taxon>
    </lineage>
</organism>
<evidence type="ECO:0000259" key="2">
    <source>
        <dbReference type="Pfam" id="PF13115"/>
    </source>
</evidence>
<feature type="domain" description="YtkA-like" evidence="2">
    <location>
        <begin position="29"/>
        <end position="114"/>
    </location>
</feature>
<protein>
    <submittedName>
        <fullName evidence="3">Conserved exported protein implied in the cusBA heavy metal efflux RND system</fullName>
    </submittedName>
</protein>
<gene>
    <name evidence="3" type="ORF">WH91_18720</name>
</gene>
<dbReference type="EMBL" id="LAPV01000165">
    <property type="protein sequence ID" value="KKC31569.1"/>
    <property type="molecule type" value="Genomic_DNA"/>
</dbReference>
<proteinExistence type="predicted"/>
<dbReference type="RefSeq" id="WP_046172525.1">
    <property type="nucleotide sequence ID" value="NZ_LAPV01000165.1"/>
</dbReference>